<protein>
    <submittedName>
        <fullName evidence="1">Uncharacterized protein</fullName>
    </submittedName>
</protein>
<evidence type="ECO:0000313" key="1">
    <source>
        <dbReference type="EMBL" id="PIP19300.1"/>
    </source>
</evidence>
<name>A0A2G9YJ76_9BACT</name>
<reference evidence="1 2" key="1">
    <citation type="submission" date="2017-09" db="EMBL/GenBank/DDBJ databases">
        <title>Depth-based differentiation of microbial function through sediment-hosted aquifers and enrichment of novel symbionts in the deep terrestrial subsurface.</title>
        <authorList>
            <person name="Probst A.J."/>
            <person name="Ladd B."/>
            <person name="Jarett J.K."/>
            <person name="Geller-Mcgrath D.E."/>
            <person name="Sieber C.M."/>
            <person name="Emerson J.B."/>
            <person name="Anantharaman K."/>
            <person name="Thomas B.C."/>
            <person name="Malmstrom R."/>
            <person name="Stieglmeier M."/>
            <person name="Klingl A."/>
            <person name="Woyke T."/>
            <person name="Ryan C.M."/>
            <person name="Banfield J.F."/>
        </authorList>
    </citation>
    <scope>NUCLEOTIDE SEQUENCE [LARGE SCALE GENOMIC DNA]</scope>
    <source>
        <strain evidence="1">CG23_combo_of_CG06-09_8_20_14_all_41_10</strain>
    </source>
</reference>
<comment type="caution">
    <text evidence="1">The sequence shown here is derived from an EMBL/GenBank/DDBJ whole genome shotgun (WGS) entry which is preliminary data.</text>
</comment>
<dbReference type="Proteomes" id="UP000231292">
    <property type="component" value="Unassembled WGS sequence"/>
</dbReference>
<dbReference type="EMBL" id="PCRK01000089">
    <property type="protein sequence ID" value="PIP19300.1"/>
    <property type="molecule type" value="Genomic_DNA"/>
</dbReference>
<dbReference type="AlphaFoldDB" id="A0A2G9YJ76"/>
<accession>A0A2G9YJ76</accession>
<evidence type="ECO:0000313" key="2">
    <source>
        <dbReference type="Proteomes" id="UP000231292"/>
    </source>
</evidence>
<sequence length="108" mass="12810">MEYPLESRRLDVVWKREKDGHPWFAYEVELSGGVEKAIQKLKTAYLKWKSLPRLVIQQNEIEKAESVVKYEDKQFRAVYQTILAPQLEEFHKTKIKFKEQEKALGLGE</sequence>
<proteinExistence type="predicted"/>
<gene>
    <name evidence="1" type="ORF">COX41_03625</name>
</gene>
<organism evidence="1 2">
    <name type="scientific">Candidatus Sherwoodlollariibacterium unditelluris</name>
    <dbReference type="NCBI Taxonomy" id="1974757"/>
    <lineage>
        <taxon>Bacteria</taxon>
        <taxon>Pseudomonadati</taxon>
        <taxon>Candidatus Omnitrophota</taxon>
        <taxon>Candidatus Sherwoodlollariibacterium</taxon>
    </lineage>
</organism>